<dbReference type="InterPro" id="IPR000037">
    <property type="entry name" value="SsrA-bd_prot"/>
</dbReference>
<organism evidence="5 6">
    <name type="scientific">Candidatus [Bacteroides] periocalifornicus</name>
    <dbReference type="NCBI Taxonomy" id="1702214"/>
    <lineage>
        <taxon>Bacteria</taxon>
        <taxon>Pseudomonadati</taxon>
        <taxon>Bacteroidota</taxon>
    </lineage>
</organism>
<dbReference type="GO" id="GO:0003723">
    <property type="term" value="F:RNA binding"/>
    <property type="evidence" value="ECO:0007669"/>
    <property type="project" value="UniProtKB-UniRule"/>
</dbReference>
<comment type="caution">
    <text evidence="5">The sequence shown here is derived from an EMBL/GenBank/DDBJ whole genome shotgun (WGS) entry which is preliminary data.</text>
</comment>
<evidence type="ECO:0000256" key="1">
    <source>
        <dbReference type="ARBA" id="ARBA00022490"/>
    </source>
</evidence>
<dbReference type="Gene3D" id="2.40.280.10">
    <property type="match status" value="1"/>
</dbReference>
<dbReference type="GO" id="GO:0070930">
    <property type="term" value="P:trans-translation-dependent protein tagging"/>
    <property type="evidence" value="ECO:0007669"/>
    <property type="project" value="TreeGrafter"/>
</dbReference>
<dbReference type="PANTHER" id="PTHR30308:SF2">
    <property type="entry name" value="SSRA-BINDING PROTEIN"/>
    <property type="match status" value="1"/>
</dbReference>
<proteinExistence type="inferred from homology"/>
<evidence type="ECO:0000256" key="4">
    <source>
        <dbReference type="SAM" id="MobiDB-lite"/>
    </source>
</evidence>
<feature type="compositionally biased region" description="Basic and acidic residues" evidence="4">
    <location>
        <begin position="132"/>
        <end position="147"/>
    </location>
</feature>
<dbReference type="AlphaFoldDB" id="A0A0Q4B2F0"/>
<evidence type="ECO:0000256" key="3">
    <source>
        <dbReference type="HAMAP-Rule" id="MF_00023"/>
    </source>
</evidence>
<gene>
    <name evidence="3" type="primary">smpB</name>
    <name evidence="5" type="ORF">AL399_09085</name>
</gene>
<dbReference type="Pfam" id="PF01668">
    <property type="entry name" value="SmpB"/>
    <property type="match status" value="1"/>
</dbReference>
<keyword evidence="1 3" id="KW-0963">Cytoplasm</keyword>
<comment type="function">
    <text evidence="3">Required for rescue of stalled ribosomes mediated by trans-translation. Binds to transfer-messenger RNA (tmRNA), required for stable association of tmRNA with ribosomes. tmRNA and SmpB together mimic tRNA shape, replacing the anticodon stem-loop with SmpB. tmRNA is encoded by the ssrA gene; the 2 termini fold to resemble tRNA(Ala) and it encodes a 'tag peptide', a short internal open reading frame. During trans-translation Ala-aminoacylated tmRNA acts like a tRNA, entering the A-site of stalled ribosomes, displacing the stalled mRNA. The ribosome then switches to translate the ORF on the tmRNA; the nascent peptide is terminated with the 'tag peptide' encoded by the tmRNA and targeted for degradation. The ribosome is freed to recommence translation, which seems to be the essential function of trans-translation.</text>
</comment>
<dbReference type="SUPFAM" id="SSF74982">
    <property type="entry name" value="Small protein B (SmpB)"/>
    <property type="match status" value="1"/>
</dbReference>
<evidence type="ECO:0000256" key="2">
    <source>
        <dbReference type="ARBA" id="ARBA00022884"/>
    </source>
</evidence>
<keyword evidence="5" id="KW-0238">DNA-binding</keyword>
<dbReference type="EMBL" id="LIIK01000070">
    <property type="protein sequence ID" value="KQM08114.1"/>
    <property type="molecule type" value="Genomic_DNA"/>
</dbReference>
<dbReference type="GO" id="GO:0070929">
    <property type="term" value="P:trans-translation"/>
    <property type="evidence" value="ECO:0007669"/>
    <property type="project" value="UniProtKB-UniRule"/>
</dbReference>
<dbReference type="GO" id="GO:0003677">
    <property type="term" value="F:DNA binding"/>
    <property type="evidence" value="ECO:0007669"/>
    <property type="project" value="UniProtKB-KW"/>
</dbReference>
<comment type="similarity">
    <text evidence="3">Belongs to the SmpB family.</text>
</comment>
<dbReference type="PANTHER" id="PTHR30308">
    <property type="entry name" value="TMRNA-BINDING COMPONENT OF TRANS-TRANSLATION TAGGING COMPLEX"/>
    <property type="match status" value="1"/>
</dbReference>
<dbReference type="PROSITE" id="PS01317">
    <property type="entry name" value="SSRP"/>
    <property type="match status" value="1"/>
</dbReference>
<dbReference type="NCBIfam" id="TIGR00086">
    <property type="entry name" value="smpB"/>
    <property type="match status" value="1"/>
</dbReference>
<sequence>MPKNESLVAKNRKASFLYELLDTYTAGLVLTGTEIKSLRMGKANLVDAYCLFLNGELWVRGLHIPEYSYGTHYNHNPDRERKLLLNRKELTKLERGVKAKGMTIVATRLFIGERGYAKLVIALARGKQAHDKRDTLKQRDADRELRQAKYRRR</sequence>
<dbReference type="InterPro" id="IPR020081">
    <property type="entry name" value="SsrA-bd_prot_CS"/>
</dbReference>
<dbReference type="GO" id="GO:0005829">
    <property type="term" value="C:cytosol"/>
    <property type="evidence" value="ECO:0007669"/>
    <property type="project" value="TreeGrafter"/>
</dbReference>
<dbReference type="InterPro" id="IPR023620">
    <property type="entry name" value="SmpB"/>
</dbReference>
<dbReference type="HAMAP" id="MF_00023">
    <property type="entry name" value="SmpB"/>
    <property type="match status" value="1"/>
</dbReference>
<name>A0A0Q4B2F0_9BACT</name>
<dbReference type="PATRIC" id="fig|1702214.3.peg.1409"/>
<dbReference type="STRING" id="1702214.AL399_09085"/>
<keyword evidence="2 3" id="KW-0694">RNA-binding</keyword>
<accession>A0A0Q4B2F0</accession>
<reference evidence="5" key="1">
    <citation type="submission" date="2015-08" db="EMBL/GenBank/DDBJ databases">
        <title>Candidatus Bacteriodes Periocalifornicus.</title>
        <authorList>
            <person name="McLean J.S."/>
            <person name="Kelley S."/>
        </authorList>
    </citation>
    <scope>NUCLEOTIDE SEQUENCE [LARGE SCALE GENOMIC DNA]</scope>
    <source>
        <strain evidence="5">12B</strain>
    </source>
</reference>
<dbReference type="Proteomes" id="UP000054172">
    <property type="component" value="Unassembled WGS sequence"/>
</dbReference>
<comment type="subcellular location">
    <subcellularLocation>
        <location evidence="3">Cytoplasm</location>
    </subcellularLocation>
    <text evidence="3">The tmRNA-SmpB complex associates with stalled 70S ribosomes.</text>
</comment>
<dbReference type="NCBIfam" id="NF003843">
    <property type="entry name" value="PRK05422.1"/>
    <property type="match status" value="1"/>
</dbReference>
<feature type="region of interest" description="Disordered" evidence="4">
    <location>
        <begin position="132"/>
        <end position="153"/>
    </location>
</feature>
<evidence type="ECO:0000313" key="6">
    <source>
        <dbReference type="Proteomes" id="UP000054172"/>
    </source>
</evidence>
<evidence type="ECO:0000313" key="5">
    <source>
        <dbReference type="EMBL" id="KQM08114.1"/>
    </source>
</evidence>
<keyword evidence="6" id="KW-1185">Reference proteome</keyword>
<protein>
    <recommendedName>
        <fullName evidence="3">SsrA-binding protein</fullName>
    </recommendedName>
    <alternativeName>
        <fullName evidence="3">Small protein B</fullName>
    </alternativeName>
</protein>